<feature type="binding site" evidence="7">
    <location>
        <begin position="74"/>
        <end position="75"/>
    </location>
    <ligand>
        <name>substrate</name>
    </ligand>
</feature>
<evidence type="ECO:0000256" key="5">
    <source>
        <dbReference type="ARBA" id="ARBA00023235"/>
    </source>
</evidence>
<comment type="similarity">
    <text evidence="7">Belongs to the aspartate/glutamate racemases family.</text>
</comment>
<evidence type="ECO:0000256" key="7">
    <source>
        <dbReference type="HAMAP-Rule" id="MF_00258"/>
    </source>
</evidence>
<feature type="binding site" evidence="7">
    <location>
        <begin position="42"/>
        <end position="43"/>
    </location>
    <ligand>
        <name>substrate</name>
    </ligand>
</feature>
<protein>
    <recommendedName>
        <fullName evidence="2 7">Glutamate racemase</fullName>
        <ecNumber evidence="2 7">5.1.1.3</ecNumber>
    </recommendedName>
</protein>
<feature type="binding site" evidence="7">
    <location>
        <begin position="10"/>
        <end position="11"/>
    </location>
    <ligand>
        <name>substrate</name>
    </ligand>
</feature>
<dbReference type="HAMAP" id="MF_00258">
    <property type="entry name" value="Glu_racemase"/>
    <property type="match status" value="1"/>
</dbReference>
<evidence type="ECO:0000313" key="9">
    <source>
        <dbReference type="Proteomes" id="UP001245285"/>
    </source>
</evidence>
<evidence type="ECO:0000313" key="8">
    <source>
        <dbReference type="EMBL" id="MDT0647892.1"/>
    </source>
</evidence>
<evidence type="ECO:0000256" key="1">
    <source>
        <dbReference type="ARBA" id="ARBA00001602"/>
    </source>
</evidence>
<dbReference type="Gene3D" id="3.40.50.1860">
    <property type="match status" value="2"/>
</dbReference>
<evidence type="ECO:0000256" key="2">
    <source>
        <dbReference type="ARBA" id="ARBA00013090"/>
    </source>
</evidence>
<dbReference type="PANTHER" id="PTHR21198:SF3">
    <property type="entry name" value="GLUTAMATE RACEMASE"/>
    <property type="match status" value="1"/>
</dbReference>
<proteinExistence type="inferred from homology"/>
<keyword evidence="6 7" id="KW-0961">Cell wall biogenesis/degradation</keyword>
<dbReference type="NCBIfam" id="TIGR00067">
    <property type="entry name" value="glut_race"/>
    <property type="match status" value="1"/>
</dbReference>
<dbReference type="EMBL" id="JAVRHO010000023">
    <property type="protein sequence ID" value="MDT0647892.1"/>
    <property type="molecule type" value="Genomic_DNA"/>
</dbReference>
<comment type="caution">
    <text evidence="8">The sequence shown here is derived from an EMBL/GenBank/DDBJ whole genome shotgun (WGS) entry which is preliminary data.</text>
</comment>
<dbReference type="SUPFAM" id="SSF53681">
    <property type="entry name" value="Aspartate/glutamate racemase"/>
    <property type="match status" value="2"/>
</dbReference>
<dbReference type="EC" id="5.1.1.3" evidence="2 7"/>
<dbReference type="InterPro" id="IPR015942">
    <property type="entry name" value="Asp/Glu/hydantoin_racemase"/>
</dbReference>
<keyword evidence="5 7" id="KW-0413">Isomerase</keyword>
<dbReference type="GO" id="GO:0008881">
    <property type="term" value="F:glutamate racemase activity"/>
    <property type="evidence" value="ECO:0007669"/>
    <property type="project" value="UniProtKB-EC"/>
</dbReference>
<gene>
    <name evidence="7 8" type="primary">murI</name>
    <name evidence="8" type="ORF">RM545_14425</name>
</gene>
<dbReference type="Pfam" id="PF01177">
    <property type="entry name" value="Asp_Glu_race"/>
    <property type="match status" value="1"/>
</dbReference>
<keyword evidence="4 7" id="KW-0573">Peptidoglycan synthesis</keyword>
<dbReference type="PROSITE" id="PS00923">
    <property type="entry name" value="ASP_GLU_RACEMASE_1"/>
    <property type="match status" value="1"/>
</dbReference>
<comment type="pathway">
    <text evidence="7">Cell wall biogenesis; peptidoglycan biosynthesis.</text>
</comment>
<dbReference type="RefSeq" id="WP_311495992.1">
    <property type="nucleotide sequence ID" value="NZ_JAVRHO010000023.1"/>
</dbReference>
<accession>A0ABU3CNR8</accession>
<keyword evidence="9" id="KW-1185">Reference proteome</keyword>
<evidence type="ECO:0000256" key="4">
    <source>
        <dbReference type="ARBA" id="ARBA00022984"/>
    </source>
</evidence>
<dbReference type="Proteomes" id="UP001245285">
    <property type="component" value="Unassembled WGS sequence"/>
</dbReference>
<comment type="catalytic activity">
    <reaction evidence="1 7">
        <text>L-glutamate = D-glutamate</text>
        <dbReference type="Rhea" id="RHEA:12813"/>
        <dbReference type="ChEBI" id="CHEBI:29985"/>
        <dbReference type="ChEBI" id="CHEBI:29986"/>
        <dbReference type="EC" id="5.1.1.3"/>
    </reaction>
</comment>
<comment type="function">
    <text evidence="7">Provides the (R)-glutamate required for cell wall biosynthesis.</text>
</comment>
<evidence type="ECO:0000256" key="3">
    <source>
        <dbReference type="ARBA" id="ARBA00022960"/>
    </source>
</evidence>
<comment type="caution">
    <text evidence="7">Lacks conserved residue(s) required for the propagation of feature annotation.</text>
</comment>
<feature type="active site" description="Proton donor/acceptor" evidence="7">
    <location>
        <position position="183"/>
    </location>
</feature>
<dbReference type="InterPro" id="IPR004391">
    <property type="entry name" value="Glu_race"/>
</dbReference>
<feature type="active site" description="Proton donor/acceptor" evidence="7">
    <location>
        <position position="73"/>
    </location>
</feature>
<sequence length="262" mass="28767">MSSKPIGIFDSGVGGTSIWKEIHSLMPFEKTIYLADSRNAPYGEKSVKDIVELSKKNTDKLLSMGCKIIVVACNTATTNAINELRYLYSIPFIGIEPAIKPAALKSQTKAIGILATKGTLSSALFSKTSELHTQNIKVIEVEGNGLVELIESGKKDSPEMESLLKQLLQPMLLQKIDYLVLGCSHYPYLIPTLKKILPEDVQIIDSGEAVARQTKSVLTQHDLLNTSTSFARPEFLSNKNPVILADLINAEENGFSVSYFDF</sequence>
<organism evidence="8 9">
    <name type="scientific">Autumnicola lenta</name>
    <dbReference type="NCBI Taxonomy" id="3075593"/>
    <lineage>
        <taxon>Bacteria</taxon>
        <taxon>Pseudomonadati</taxon>
        <taxon>Bacteroidota</taxon>
        <taxon>Flavobacteriia</taxon>
        <taxon>Flavobacteriales</taxon>
        <taxon>Flavobacteriaceae</taxon>
        <taxon>Autumnicola</taxon>
    </lineage>
</organism>
<name>A0ABU3CNR8_9FLAO</name>
<dbReference type="InterPro" id="IPR001920">
    <property type="entry name" value="Asp/Glu_race"/>
</dbReference>
<dbReference type="PANTHER" id="PTHR21198">
    <property type="entry name" value="GLUTAMATE RACEMASE"/>
    <property type="match status" value="1"/>
</dbReference>
<reference evidence="8 9" key="1">
    <citation type="submission" date="2023-09" db="EMBL/GenBank/DDBJ databases">
        <authorList>
            <person name="Rey-Velasco X."/>
        </authorList>
    </citation>
    <scope>NUCLEOTIDE SEQUENCE [LARGE SCALE GENOMIC DNA]</scope>
    <source>
        <strain evidence="8 9">F260</strain>
    </source>
</reference>
<dbReference type="InterPro" id="IPR018187">
    <property type="entry name" value="Asp/Glu_racemase_AS_1"/>
</dbReference>
<keyword evidence="3 7" id="KW-0133">Cell shape</keyword>
<evidence type="ECO:0000256" key="6">
    <source>
        <dbReference type="ARBA" id="ARBA00023316"/>
    </source>
</evidence>